<evidence type="ECO:0000313" key="1">
    <source>
        <dbReference type="EMBL" id="MBX53304.1"/>
    </source>
</evidence>
<dbReference type="EMBL" id="GGEC01072820">
    <property type="protein sequence ID" value="MBX53304.1"/>
    <property type="molecule type" value="Transcribed_RNA"/>
</dbReference>
<reference evidence="1" key="1">
    <citation type="submission" date="2018-02" db="EMBL/GenBank/DDBJ databases">
        <title>Rhizophora mucronata_Transcriptome.</title>
        <authorList>
            <person name="Meera S.P."/>
            <person name="Sreeshan A."/>
            <person name="Augustine A."/>
        </authorList>
    </citation>
    <scope>NUCLEOTIDE SEQUENCE</scope>
    <source>
        <tissue evidence="1">Leaf</tissue>
    </source>
</reference>
<proteinExistence type="predicted"/>
<name>A0A2P2PEZ2_RHIMU</name>
<protein>
    <submittedName>
        <fullName evidence="1">Uncharacterized protein</fullName>
    </submittedName>
</protein>
<dbReference type="AlphaFoldDB" id="A0A2P2PEZ2"/>
<accession>A0A2P2PEZ2</accession>
<organism evidence="1">
    <name type="scientific">Rhizophora mucronata</name>
    <name type="common">Asiatic mangrove</name>
    <dbReference type="NCBI Taxonomy" id="61149"/>
    <lineage>
        <taxon>Eukaryota</taxon>
        <taxon>Viridiplantae</taxon>
        <taxon>Streptophyta</taxon>
        <taxon>Embryophyta</taxon>
        <taxon>Tracheophyta</taxon>
        <taxon>Spermatophyta</taxon>
        <taxon>Magnoliopsida</taxon>
        <taxon>eudicotyledons</taxon>
        <taxon>Gunneridae</taxon>
        <taxon>Pentapetalae</taxon>
        <taxon>rosids</taxon>
        <taxon>fabids</taxon>
        <taxon>Malpighiales</taxon>
        <taxon>Rhizophoraceae</taxon>
        <taxon>Rhizophora</taxon>
    </lineage>
</organism>
<sequence length="55" mass="6536">MLLFPSIPLARMIYNSPLKTRMIKNHQSIQEYPFTKLIHDLDKIKLKCYNCLLLS</sequence>